<keyword evidence="5" id="KW-1185">Reference proteome</keyword>
<dbReference type="Gene3D" id="1.20.58.120">
    <property type="entry name" value="BAG domain"/>
    <property type="match status" value="1"/>
</dbReference>
<dbReference type="PROSITE" id="PS50053">
    <property type="entry name" value="UBIQUITIN_2"/>
    <property type="match status" value="1"/>
</dbReference>
<dbReference type="InterPro" id="IPR039690">
    <property type="entry name" value="SNRNP25"/>
</dbReference>
<proteinExistence type="predicted"/>
<comment type="caution">
    <text evidence="4">The sequence shown here is derived from an EMBL/GenBank/DDBJ whole genome shotgun (WGS) entry which is preliminary data.</text>
</comment>
<dbReference type="PROSITE" id="PS51035">
    <property type="entry name" value="BAG"/>
    <property type="match status" value="1"/>
</dbReference>
<dbReference type="InterPro" id="IPR000626">
    <property type="entry name" value="Ubiquitin-like_dom"/>
</dbReference>
<dbReference type="AlphaFoldDB" id="A0AAD4CGQ8"/>
<dbReference type="InterPro" id="IPR029071">
    <property type="entry name" value="Ubiquitin-like_domsf"/>
</dbReference>
<dbReference type="GO" id="GO:0000398">
    <property type="term" value="P:mRNA splicing, via spliceosome"/>
    <property type="evidence" value="ECO:0007669"/>
    <property type="project" value="InterPro"/>
</dbReference>
<accession>A0AAD4CGQ8</accession>
<dbReference type="PANTHER" id="PTHR14942">
    <property type="entry name" value="U11/U12 SMALL NUCLEAR RIBONUCLEOPROTEIN 25 KDA PROTEIN"/>
    <property type="match status" value="1"/>
</dbReference>
<dbReference type="InterPro" id="IPR003103">
    <property type="entry name" value="BAG_domain"/>
</dbReference>
<evidence type="ECO:0000313" key="5">
    <source>
        <dbReference type="Proteomes" id="UP001194746"/>
    </source>
</evidence>
<dbReference type="Proteomes" id="UP001194746">
    <property type="component" value="Unassembled WGS sequence"/>
</dbReference>
<evidence type="ECO:0000256" key="1">
    <source>
        <dbReference type="SAM" id="MobiDB-lite"/>
    </source>
</evidence>
<name>A0AAD4CGQ8_ASPNN</name>
<evidence type="ECO:0008006" key="6">
    <source>
        <dbReference type="Google" id="ProtNLM"/>
    </source>
</evidence>
<sequence length="374" mass="41855">MTRLLSHVSQTSLGETCAFYTDYIGGNLPTSLRDLQKFVTTVLSTKDSSSSSPFLTFPPPPDWIRDYIPAAVDYKTLVAFLLPCAVALAIMSWRNFFRPPVVNDNDYSYISPNQSRYEAEPDTLILRHRHNTYELPFPAYAINEGRLSVGQLRQRAAEVTQTPDPKRIKLLYKGNLLDDDTLPCRNEGLKQQSEVLCVVSEVQPGQRTPSDPGSDLEESNKNSDSPQEPEAPQARKRNRTRNKKKKKLQKQRAEDELSAPVEPPRPTSSGPSSSMPASAPNLKLFTTPIAKAHALMSYLQGILLPLCEEYIANPPAEPKARDFEYKKLSETILAQVILTADGIDPETDEERLARRMLIKEAQKTLGRLDAARDS</sequence>
<dbReference type="SUPFAM" id="SSF54236">
    <property type="entry name" value="Ubiquitin-like"/>
    <property type="match status" value="1"/>
</dbReference>
<evidence type="ECO:0000313" key="4">
    <source>
        <dbReference type="EMBL" id="KAF9885483.1"/>
    </source>
</evidence>
<protein>
    <recommendedName>
        <fullName evidence="6">BAG domain-containing protein</fullName>
    </recommendedName>
</protein>
<feature type="region of interest" description="Disordered" evidence="1">
    <location>
        <begin position="201"/>
        <end position="279"/>
    </location>
</feature>
<dbReference type="Pfam" id="PF02179">
    <property type="entry name" value="BAG"/>
    <property type="match status" value="1"/>
</dbReference>
<dbReference type="GO" id="GO:0005681">
    <property type="term" value="C:spliceosomal complex"/>
    <property type="evidence" value="ECO:0007669"/>
    <property type="project" value="TreeGrafter"/>
</dbReference>
<dbReference type="SUPFAM" id="SSF63491">
    <property type="entry name" value="BAG domain"/>
    <property type="match status" value="1"/>
</dbReference>
<dbReference type="EMBL" id="VCAU01000094">
    <property type="protein sequence ID" value="KAF9885483.1"/>
    <property type="molecule type" value="Genomic_DNA"/>
</dbReference>
<dbReference type="Gene3D" id="3.10.20.90">
    <property type="entry name" value="Phosphatidylinositol 3-kinase Catalytic Subunit, Chain A, domain 1"/>
    <property type="match status" value="1"/>
</dbReference>
<evidence type="ECO:0000259" key="2">
    <source>
        <dbReference type="PROSITE" id="PS50053"/>
    </source>
</evidence>
<feature type="domain" description="BAG" evidence="3">
    <location>
        <begin position="308"/>
        <end position="372"/>
    </location>
</feature>
<reference evidence="4" key="2">
    <citation type="submission" date="2020-02" db="EMBL/GenBank/DDBJ databases">
        <authorList>
            <person name="Gilchrist C.L.M."/>
            <person name="Chooi Y.-H."/>
        </authorList>
    </citation>
    <scope>NUCLEOTIDE SEQUENCE</scope>
    <source>
        <strain evidence="4">MST-FP2251</strain>
    </source>
</reference>
<evidence type="ECO:0000259" key="3">
    <source>
        <dbReference type="PROSITE" id="PS51035"/>
    </source>
</evidence>
<dbReference type="GO" id="GO:0051087">
    <property type="term" value="F:protein-folding chaperone binding"/>
    <property type="evidence" value="ECO:0007669"/>
    <property type="project" value="InterPro"/>
</dbReference>
<dbReference type="PANTHER" id="PTHR14942:SF0">
    <property type="entry name" value="U11_U12 SMALL NUCLEAR RIBONUCLEOPROTEIN 25 KDA PROTEIN"/>
    <property type="match status" value="1"/>
</dbReference>
<feature type="domain" description="Ubiquitin-like" evidence="2">
    <location>
        <begin position="148"/>
        <end position="204"/>
    </location>
</feature>
<reference evidence="4" key="1">
    <citation type="journal article" date="2019" name="Beilstein J. Org. Chem.">
        <title>Nanangenines: drimane sesquiterpenoids as the dominant metabolite cohort of a novel Australian fungus, Aspergillus nanangensis.</title>
        <authorList>
            <person name="Lacey H.J."/>
            <person name="Gilchrist C.L.M."/>
            <person name="Crombie A."/>
            <person name="Kalaitzis J.A."/>
            <person name="Vuong D."/>
            <person name="Rutledge P.J."/>
            <person name="Turner P."/>
            <person name="Pitt J.I."/>
            <person name="Lacey E."/>
            <person name="Chooi Y.H."/>
            <person name="Piggott A.M."/>
        </authorList>
    </citation>
    <scope>NUCLEOTIDE SEQUENCE</scope>
    <source>
        <strain evidence="4">MST-FP2251</strain>
    </source>
</reference>
<feature type="compositionally biased region" description="Low complexity" evidence="1">
    <location>
        <begin position="267"/>
        <end position="279"/>
    </location>
</feature>
<organism evidence="4 5">
    <name type="scientific">Aspergillus nanangensis</name>
    <dbReference type="NCBI Taxonomy" id="2582783"/>
    <lineage>
        <taxon>Eukaryota</taxon>
        <taxon>Fungi</taxon>
        <taxon>Dikarya</taxon>
        <taxon>Ascomycota</taxon>
        <taxon>Pezizomycotina</taxon>
        <taxon>Eurotiomycetes</taxon>
        <taxon>Eurotiomycetidae</taxon>
        <taxon>Eurotiales</taxon>
        <taxon>Aspergillaceae</taxon>
        <taxon>Aspergillus</taxon>
        <taxon>Aspergillus subgen. Circumdati</taxon>
    </lineage>
</organism>
<gene>
    <name evidence="4" type="ORF">FE257_012810</name>
</gene>
<feature type="compositionally biased region" description="Basic residues" evidence="1">
    <location>
        <begin position="234"/>
        <end position="250"/>
    </location>
</feature>
<dbReference type="InterPro" id="IPR036533">
    <property type="entry name" value="BAG_dom_sf"/>
</dbReference>